<name>A0A3A5MLZ2_9MICO</name>
<dbReference type="AlphaFoldDB" id="A0A3A5MLZ2"/>
<keyword evidence="2" id="KW-1185">Reference proteome</keyword>
<comment type="caution">
    <text evidence="1">The sequence shown here is derived from an EMBL/GenBank/DDBJ whole genome shotgun (WGS) entry which is preliminary data.</text>
</comment>
<dbReference type="EMBL" id="QZVS01000085">
    <property type="protein sequence ID" value="RJT88138.1"/>
    <property type="molecule type" value="Genomic_DNA"/>
</dbReference>
<sequence>MTTPDLNTFTLARSAALDNLINAAEFVSTRTDTLDMIRAAIMVELHATNARRAIISQARAEGRTWQEIGDALGVTRQSAHERFGQ</sequence>
<reference evidence="1 2" key="1">
    <citation type="submission" date="2018-09" db="EMBL/GenBank/DDBJ databases">
        <title>Novel species of Cryobacterium.</title>
        <authorList>
            <person name="Liu Q."/>
            <person name="Xin Y.-H."/>
        </authorList>
    </citation>
    <scope>NUCLEOTIDE SEQUENCE [LARGE SCALE GENOMIC DNA]</scope>
    <source>
        <strain evidence="1 2">Hh39</strain>
    </source>
</reference>
<proteinExistence type="predicted"/>
<dbReference type="RefSeq" id="WP_119974946.1">
    <property type="nucleotide sequence ID" value="NZ_JBHSQA010000012.1"/>
</dbReference>
<organism evidence="1 2">
    <name type="scientific">Cryobacterium melibiosiphilum</name>
    <dbReference type="NCBI Taxonomy" id="995039"/>
    <lineage>
        <taxon>Bacteria</taxon>
        <taxon>Bacillati</taxon>
        <taxon>Actinomycetota</taxon>
        <taxon>Actinomycetes</taxon>
        <taxon>Micrococcales</taxon>
        <taxon>Microbacteriaceae</taxon>
        <taxon>Cryobacterium</taxon>
    </lineage>
</organism>
<accession>A0A3A5MLZ2</accession>
<evidence type="ECO:0000313" key="1">
    <source>
        <dbReference type="EMBL" id="RJT88138.1"/>
    </source>
</evidence>
<gene>
    <name evidence="1" type="ORF">D6T64_12190</name>
</gene>
<protein>
    <submittedName>
        <fullName evidence="1">Uncharacterized protein</fullName>
    </submittedName>
</protein>
<dbReference type="Proteomes" id="UP000272015">
    <property type="component" value="Unassembled WGS sequence"/>
</dbReference>
<dbReference type="OrthoDB" id="3579809at2"/>
<evidence type="ECO:0000313" key="2">
    <source>
        <dbReference type="Proteomes" id="UP000272015"/>
    </source>
</evidence>